<accession>A0A4U8V0L5</accession>
<dbReference type="SUPFAM" id="SSF69593">
    <property type="entry name" value="Glycerol-3-phosphate (1)-acyltransferase"/>
    <property type="match status" value="1"/>
</dbReference>
<keyword evidence="4" id="KW-0444">Lipid biosynthesis</keyword>
<evidence type="ECO:0000256" key="11">
    <source>
        <dbReference type="ARBA" id="ARBA00023264"/>
    </source>
</evidence>
<feature type="domain" description="Phospholipid/glycerol acyltransferase" evidence="15">
    <location>
        <begin position="211"/>
        <end position="328"/>
    </location>
</feature>
<keyword evidence="10" id="KW-0594">Phospholipid biosynthesis</keyword>
<evidence type="ECO:0000256" key="2">
    <source>
        <dbReference type="ARBA" id="ARBA00005189"/>
    </source>
</evidence>
<keyword evidence="12" id="KW-0012">Acyltransferase</keyword>
<evidence type="ECO:0000256" key="13">
    <source>
        <dbReference type="ARBA" id="ARBA00025707"/>
    </source>
</evidence>
<dbReference type="GO" id="GO:0016020">
    <property type="term" value="C:membrane"/>
    <property type="evidence" value="ECO:0007669"/>
    <property type="project" value="UniProtKB-SubCell"/>
</dbReference>
<dbReference type="GO" id="GO:0019432">
    <property type="term" value="P:triglyceride biosynthetic process"/>
    <property type="evidence" value="ECO:0007669"/>
    <property type="project" value="TreeGrafter"/>
</dbReference>
<dbReference type="InterPro" id="IPR045252">
    <property type="entry name" value="LPCAT1-like"/>
</dbReference>
<keyword evidence="8" id="KW-0443">Lipid metabolism</keyword>
<dbReference type="EMBL" id="AZBU02000001">
    <property type="protein sequence ID" value="TMS39371.1"/>
    <property type="molecule type" value="Genomic_DNA"/>
</dbReference>
<comment type="caution">
    <text evidence="16">The sequence shown here is derived from an EMBL/GenBank/DDBJ whole genome shotgun (WGS) entry which is preliminary data.</text>
</comment>
<comment type="pathway">
    <text evidence="2">Lipid metabolism.</text>
</comment>
<dbReference type="STRING" id="34508.A0A4U8V0L5"/>
<keyword evidence="9 14" id="KW-0472">Membrane</keyword>
<reference evidence="16 17" key="1">
    <citation type="journal article" date="2015" name="Genome Biol.">
        <title>Comparative genomics of Steinernema reveals deeply conserved gene regulatory networks.</title>
        <authorList>
            <person name="Dillman A.R."/>
            <person name="Macchietto M."/>
            <person name="Porter C.F."/>
            <person name="Rogers A."/>
            <person name="Williams B."/>
            <person name="Antoshechkin I."/>
            <person name="Lee M.M."/>
            <person name="Goodwin Z."/>
            <person name="Lu X."/>
            <person name="Lewis E.E."/>
            <person name="Goodrich-Blair H."/>
            <person name="Stock S.P."/>
            <person name="Adams B.J."/>
            <person name="Sternberg P.W."/>
            <person name="Mortazavi A."/>
        </authorList>
    </citation>
    <scope>NUCLEOTIDE SEQUENCE [LARGE SCALE GENOMIC DNA]</scope>
    <source>
        <strain evidence="16 17">ALL</strain>
    </source>
</reference>
<sequence>MALFELSSLISLYFYSITVAVLSTTALILCKSGWGPLPHFYVKLVQLIQKLVAPVPDAEWPRNRSKIIEKRFEGMFYSSLESSNISKTSLELTVAGIEAIIQDDLTNVVDSAPTKRWTLLTPPIHFRNQLFPWIVYCSALVFRIFILAPIRLGLLMVSMLWVSAVALVSLVRTYSLKERIYVCISYARLFCASLGLVARYHNPECKPKSPGIAVSNHLSANDIQIIFADVDYNDPIGYTVTGQKHAGFIGWIEKAADRISSTLWVERSQRSDRQAFLQQVIEAAKNQKFDPVLLFPEGYCTNNTSVIQFRKGVFEDGVNIYPVAIRQNPSLGDSFWQEDSFLTYLWRLFTSWAIVLNIYYLPPVTKLPEETQEEFAQRVQLIIAQTVNVDTVQLDLKLLKRKHEQKRYKDDAQKAVSAIISG</sequence>
<dbReference type="GO" id="GO:0005783">
    <property type="term" value="C:endoplasmic reticulum"/>
    <property type="evidence" value="ECO:0007669"/>
    <property type="project" value="TreeGrafter"/>
</dbReference>
<evidence type="ECO:0000256" key="8">
    <source>
        <dbReference type="ARBA" id="ARBA00023098"/>
    </source>
</evidence>
<evidence type="ECO:0000313" key="16">
    <source>
        <dbReference type="EMBL" id="TMS39371.1"/>
    </source>
</evidence>
<evidence type="ECO:0000256" key="4">
    <source>
        <dbReference type="ARBA" id="ARBA00022516"/>
    </source>
</evidence>
<evidence type="ECO:0000256" key="12">
    <source>
        <dbReference type="ARBA" id="ARBA00023315"/>
    </source>
</evidence>
<dbReference type="AlphaFoldDB" id="A0A4U8V0L5"/>
<comment type="subcellular location">
    <subcellularLocation>
        <location evidence="1">Membrane</location>
    </subcellularLocation>
</comment>
<comment type="similarity">
    <text evidence="3">Belongs to the 1-acyl-sn-glycerol-3-phosphate acyltransferase family.</text>
</comment>
<evidence type="ECO:0000256" key="6">
    <source>
        <dbReference type="ARBA" id="ARBA00022692"/>
    </source>
</evidence>
<dbReference type="InterPro" id="IPR002123">
    <property type="entry name" value="Plipid/glycerol_acylTrfase"/>
</dbReference>
<organism evidence="16 17">
    <name type="scientific">Steinernema carpocapsae</name>
    <name type="common">Entomopathogenic nematode</name>
    <dbReference type="NCBI Taxonomy" id="34508"/>
    <lineage>
        <taxon>Eukaryota</taxon>
        <taxon>Metazoa</taxon>
        <taxon>Ecdysozoa</taxon>
        <taxon>Nematoda</taxon>
        <taxon>Chromadorea</taxon>
        <taxon>Rhabditida</taxon>
        <taxon>Tylenchina</taxon>
        <taxon>Panagrolaimomorpha</taxon>
        <taxon>Strongyloidoidea</taxon>
        <taxon>Steinernematidae</taxon>
        <taxon>Steinernema</taxon>
    </lineage>
</organism>
<evidence type="ECO:0000256" key="1">
    <source>
        <dbReference type="ARBA" id="ARBA00004370"/>
    </source>
</evidence>
<feature type="transmembrane region" description="Helical" evidence="14">
    <location>
        <begin position="130"/>
        <end position="148"/>
    </location>
</feature>
<proteinExistence type="inferred from homology"/>
<evidence type="ECO:0000313" key="17">
    <source>
        <dbReference type="Proteomes" id="UP000298663"/>
    </source>
</evidence>
<dbReference type="OrthoDB" id="272512at2759"/>
<protein>
    <recommendedName>
        <fullName evidence="15">Phospholipid/glycerol acyltransferase domain-containing protein</fullName>
    </recommendedName>
</protein>
<evidence type="ECO:0000259" key="15">
    <source>
        <dbReference type="SMART" id="SM00563"/>
    </source>
</evidence>
<dbReference type="CDD" id="cd07991">
    <property type="entry name" value="LPLAT_LPCAT1-like"/>
    <property type="match status" value="1"/>
</dbReference>
<gene>
    <name evidence="16" type="ORF">L596_005906</name>
</gene>
<evidence type="ECO:0000256" key="14">
    <source>
        <dbReference type="SAM" id="Phobius"/>
    </source>
</evidence>
<feature type="transmembrane region" description="Helical" evidence="14">
    <location>
        <begin position="12"/>
        <end position="30"/>
    </location>
</feature>
<evidence type="ECO:0000256" key="5">
    <source>
        <dbReference type="ARBA" id="ARBA00022679"/>
    </source>
</evidence>
<dbReference type="GO" id="GO:0004366">
    <property type="term" value="F:glycerol-3-phosphate O-acyltransferase activity"/>
    <property type="evidence" value="ECO:0007669"/>
    <property type="project" value="TreeGrafter"/>
</dbReference>
<dbReference type="Pfam" id="PF01553">
    <property type="entry name" value="Acyltransferase"/>
    <property type="match status" value="1"/>
</dbReference>
<feature type="transmembrane region" description="Helical" evidence="14">
    <location>
        <begin position="154"/>
        <end position="173"/>
    </location>
</feature>
<evidence type="ECO:0000256" key="9">
    <source>
        <dbReference type="ARBA" id="ARBA00023136"/>
    </source>
</evidence>
<evidence type="ECO:0000256" key="10">
    <source>
        <dbReference type="ARBA" id="ARBA00023209"/>
    </source>
</evidence>
<name>A0A4U8V0L5_STECR</name>
<reference evidence="16 17" key="2">
    <citation type="journal article" date="2019" name="G3 (Bethesda)">
        <title>Hybrid Assembly of the Genome of the Entomopathogenic Nematode Steinernema carpocapsae Identifies the X-Chromosome.</title>
        <authorList>
            <person name="Serra L."/>
            <person name="Macchietto M."/>
            <person name="Macias-Munoz A."/>
            <person name="McGill C.J."/>
            <person name="Rodriguez I.M."/>
            <person name="Rodriguez B."/>
            <person name="Murad R."/>
            <person name="Mortazavi A."/>
        </authorList>
    </citation>
    <scope>NUCLEOTIDE SEQUENCE [LARGE SCALE GENOMIC DNA]</scope>
    <source>
        <strain evidence="16 17">ALL</strain>
    </source>
</reference>
<dbReference type="Proteomes" id="UP000298663">
    <property type="component" value="Chromosome X"/>
</dbReference>
<evidence type="ECO:0000256" key="7">
    <source>
        <dbReference type="ARBA" id="ARBA00022989"/>
    </source>
</evidence>
<dbReference type="PANTHER" id="PTHR23063:SF6">
    <property type="entry name" value="PHOSPHOLIPID_GLYCEROL ACYLTRANSFERASE DOMAIN-CONTAINING PROTEIN"/>
    <property type="match status" value="1"/>
</dbReference>
<keyword evidence="17" id="KW-1185">Reference proteome</keyword>
<keyword evidence="7 14" id="KW-1133">Transmembrane helix</keyword>
<dbReference type="EMBL" id="CM016762">
    <property type="protein sequence ID" value="TMS39371.1"/>
    <property type="molecule type" value="Genomic_DNA"/>
</dbReference>
<keyword evidence="5" id="KW-0808">Transferase</keyword>
<dbReference type="SMART" id="SM00563">
    <property type="entry name" value="PlsC"/>
    <property type="match status" value="1"/>
</dbReference>
<dbReference type="GO" id="GO:0008654">
    <property type="term" value="P:phospholipid biosynthetic process"/>
    <property type="evidence" value="ECO:0007669"/>
    <property type="project" value="UniProtKB-KW"/>
</dbReference>
<comment type="pathway">
    <text evidence="13">Phospholipid metabolism.</text>
</comment>
<evidence type="ECO:0000256" key="3">
    <source>
        <dbReference type="ARBA" id="ARBA00008655"/>
    </source>
</evidence>
<keyword evidence="11" id="KW-1208">Phospholipid metabolism</keyword>
<dbReference type="PANTHER" id="PTHR23063">
    <property type="entry name" value="PHOSPHOLIPID ACYLTRANSFERASE"/>
    <property type="match status" value="1"/>
</dbReference>
<keyword evidence="6 14" id="KW-0812">Transmembrane</keyword>